<accession>A0A1H6VEE1</accession>
<dbReference type="EMBL" id="FNYV01000002">
    <property type="protein sequence ID" value="SEI98652.1"/>
    <property type="molecule type" value="Genomic_DNA"/>
</dbReference>
<dbReference type="Proteomes" id="UP000198707">
    <property type="component" value="Unassembled WGS sequence"/>
</dbReference>
<keyword evidence="2" id="KW-1185">Reference proteome</keyword>
<protein>
    <recommendedName>
        <fullName evidence="3">Capsule polysaccharide biosynthesis protein</fullName>
    </recommendedName>
</protein>
<dbReference type="RefSeq" id="WP_092376866.1">
    <property type="nucleotide sequence ID" value="NZ_BOPI01000022.1"/>
</dbReference>
<proteinExistence type="predicted"/>
<organism evidence="1 2">
    <name type="scientific">Micromonospora phaseoli</name>
    <dbReference type="NCBI Taxonomy" id="1144548"/>
    <lineage>
        <taxon>Bacteria</taxon>
        <taxon>Bacillati</taxon>
        <taxon>Actinomycetota</taxon>
        <taxon>Actinomycetes</taxon>
        <taxon>Micromonosporales</taxon>
        <taxon>Micromonosporaceae</taxon>
        <taxon>Micromonospora</taxon>
    </lineage>
</organism>
<gene>
    <name evidence="1" type="ORF">SAMN05443287_102504</name>
</gene>
<dbReference type="OrthoDB" id="3796897at2"/>
<name>A0A1H6VEE1_9ACTN</name>
<dbReference type="SUPFAM" id="SSF53756">
    <property type="entry name" value="UDP-Glycosyltransferase/glycogen phosphorylase"/>
    <property type="match status" value="1"/>
</dbReference>
<dbReference type="AlphaFoldDB" id="A0A1H6VEE1"/>
<dbReference type="InterPro" id="IPR036866">
    <property type="entry name" value="RibonucZ/Hydroxyglut_hydro"/>
</dbReference>
<dbReference type="SUPFAM" id="SSF56281">
    <property type="entry name" value="Metallo-hydrolase/oxidoreductase"/>
    <property type="match status" value="1"/>
</dbReference>
<sequence length="562" mass="63009">MWLGADKKEFEAFLDSASVYWRKNLGATQSQNYLLVEVFHQDIRVAMRNLAVANAIRRIVPAQLVVVTGVEQMWHEALWTEFDVKLVERVAEAYGASEVIDLYRLVEGPARSATPGVAPVELFGRPLAPGAAISEQTLEEFVSATYCRVTKRPRPPEDPGADPRYRRRQALARAISSVYDALLGGGSAVALVTSHVDYDHWGLAVDSARRAGVPVVHTQQTGCLKAYALFPETDTGAHTFRGELTHQIGAFFEQRVWSRRGEVRRNAELVAWRSKVNLGRPSWWRGGASASVDINNSDERARLRTHFAARLGFDPSRPVVAVFNHAVSDAPGTNHQSFPTLADWFEETAQFASTSTEVQWLFQDHPSQFRYDSTDFFASVAQRYARHRHMVFQPSKDLSKNGLWSLVDFGVTVRGSVSNELPAYGIPVLQAGWSEWSECGLSTVVNDPETYWKALDGAITAMLNGEEIISAEQVERARLWLWFYRSATDLFTPQVPHWEVWPADYLLRSVRTAFRHIESDADPLFEAVERMWNRREPVLTRTDLQVPGLDALGATPGPGGVR</sequence>
<evidence type="ECO:0000313" key="1">
    <source>
        <dbReference type="EMBL" id="SEI98652.1"/>
    </source>
</evidence>
<evidence type="ECO:0000313" key="2">
    <source>
        <dbReference type="Proteomes" id="UP000198707"/>
    </source>
</evidence>
<dbReference type="STRING" id="1144548.SAMN05443287_102504"/>
<reference evidence="2" key="1">
    <citation type="submission" date="2016-10" db="EMBL/GenBank/DDBJ databases">
        <authorList>
            <person name="Varghese N."/>
            <person name="Submissions S."/>
        </authorList>
    </citation>
    <scope>NUCLEOTIDE SEQUENCE [LARGE SCALE GENOMIC DNA]</scope>
    <source>
        <strain evidence="2">CGMCC 4.7038</strain>
    </source>
</reference>
<evidence type="ECO:0008006" key="3">
    <source>
        <dbReference type="Google" id="ProtNLM"/>
    </source>
</evidence>